<gene>
    <name evidence="5" type="ORF">ACFFU4_15055</name>
</gene>
<dbReference type="SUPFAM" id="SSF51735">
    <property type="entry name" value="NAD(P)-binding Rossmann-fold domains"/>
    <property type="match status" value="1"/>
</dbReference>
<organism evidence="5 6">
    <name type="scientific">Roseovarius ramblicola</name>
    <dbReference type="NCBI Taxonomy" id="2022336"/>
    <lineage>
        <taxon>Bacteria</taxon>
        <taxon>Pseudomonadati</taxon>
        <taxon>Pseudomonadota</taxon>
        <taxon>Alphaproteobacteria</taxon>
        <taxon>Rhodobacterales</taxon>
        <taxon>Roseobacteraceae</taxon>
        <taxon>Roseovarius</taxon>
    </lineage>
</organism>
<sequence length="292" mass="30114">MTTIGLIGVGLMGHGIGGNIARKGWTLRFLDHAGNQPTDDLVALGATPHDTARDLAGVCDVLVLCVTGSPQVEDVLIGSGAVLEALRPGSIVVDCSTAIPGSTRALAARVREKGCGLVDAAMTRTPKEAEEGRLNLLVGGEARDIARVRPLLESFAENIFVAGDVGCGHQLKLVHNIISLGTVTLIAEVAACAIGDGMDIDAMVDCLRKGGAGGAALERVAPFILDGNSDLMRFTIANALKDAGYYAGMAGELGAEKRLADAVCQTLSALVERGEGDAFMPEQVRLLQTGSA</sequence>
<keyword evidence="2" id="KW-0520">NAD</keyword>
<dbReference type="InterPro" id="IPR029154">
    <property type="entry name" value="HIBADH-like_NADP-bd"/>
</dbReference>
<protein>
    <submittedName>
        <fullName evidence="5">NAD(P)-dependent oxidoreductase</fullName>
        <ecNumber evidence="5">1.1.-.-</ecNumber>
    </submittedName>
</protein>
<feature type="domain" description="6-phosphogluconate dehydrogenase NADP-binding" evidence="3">
    <location>
        <begin position="3"/>
        <end position="163"/>
    </location>
</feature>
<dbReference type="InterPro" id="IPR015815">
    <property type="entry name" value="HIBADH-related"/>
</dbReference>
<comment type="caution">
    <text evidence="5">The sequence shown here is derived from an EMBL/GenBank/DDBJ whole genome shotgun (WGS) entry which is preliminary data.</text>
</comment>
<keyword evidence="6" id="KW-1185">Reference proteome</keyword>
<dbReference type="InterPro" id="IPR013328">
    <property type="entry name" value="6PGD_dom2"/>
</dbReference>
<dbReference type="Pfam" id="PF03446">
    <property type="entry name" value="NAD_binding_2"/>
    <property type="match status" value="1"/>
</dbReference>
<dbReference type="InterPro" id="IPR006115">
    <property type="entry name" value="6PGDH_NADP-bd"/>
</dbReference>
<evidence type="ECO:0000259" key="3">
    <source>
        <dbReference type="Pfam" id="PF03446"/>
    </source>
</evidence>
<dbReference type="PANTHER" id="PTHR43060:SF15">
    <property type="entry name" value="3-HYDROXYISOBUTYRATE DEHYDROGENASE-LIKE 1, MITOCHONDRIAL-RELATED"/>
    <property type="match status" value="1"/>
</dbReference>
<dbReference type="Gene3D" id="3.40.50.720">
    <property type="entry name" value="NAD(P)-binding Rossmann-like Domain"/>
    <property type="match status" value="1"/>
</dbReference>
<dbReference type="SUPFAM" id="SSF48179">
    <property type="entry name" value="6-phosphogluconate dehydrogenase C-terminal domain-like"/>
    <property type="match status" value="1"/>
</dbReference>
<dbReference type="PANTHER" id="PTHR43060">
    <property type="entry name" value="3-HYDROXYISOBUTYRATE DEHYDROGENASE-LIKE 1, MITOCHONDRIAL-RELATED"/>
    <property type="match status" value="1"/>
</dbReference>
<name>A0ABV5I319_9RHOB</name>
<dbReference type="Gene3D" id="1.10.1040.10">
    <property type="entry name" value="N-(1-d-carboxylethyl)-l-norvaline Dehydrogenase, domain 2"/>
    <property type="match status" value="1"/>
</dbReference>
<evidence type="ECO:0000256" key="1">
    <source>
        <dbReference type="ARBA" id="ARBA00023002"/>
    </source>
</evidence>
<reference evidence="5 6" key="1">
    <citation type="submission" date="2024-09" db="EMBL/GenBank/DDBJ databases">
        <authorList>
            <person name="Sun Q."/>
            <person name="Mori K."/>
        </authorList>
    </citation>
    <scope>NUCLEOTIDE SEQUENCE [LARGE SCALE GENOMIC DNA]</scope>
    <source>
        <strain evidence="5 6">CECT 9424</strain>
    </source>
</reference>
<evidence type="ECO:0000256" key="2">
    <source>
        <dbReference type="ARBA" id="ARBA00023027"/>
    </source>
</evidence>
<keyword evidence="1 5" id="KW-0560">Oxidoreductase</keyword>
<accession>A0ABV5I319</accession>
<dbReference type="GO" id="GO:0016491">
    <property type="term" value="F:oxidoreductase activity"/>
    <property type="evidence" value="ECO:0007669"/>
    <property type="project" value="UniProtKB-KW"/>
</dbReference>
<feature type="domain" description="3-hydroxyisobutyrate dehydrogenase-like NAD-binding" evidence="4">
    <location>
        <begin position="166"/>
        <end position="286"/>
    </location>
</feature>
<dbReference type="EMBL" id="JBHMEC010000026">
    <property type="protein sequence ID" value="MFB9151068.1"/>
    <property type="molecule type" value="Genomic_DNA"/>
</dbReference>
<dbReference type="RefSeq" id="WP_377070637.1">
    <property type="nucleotide sequence ID" value="NZ_JBHMEC010000026.1"/>
</dbReference>
<evidence type="ECO:0000313" key="6">
    <source>
        <dbReference type="Proteomes" id="UP001589670"/>
    </source>
</evidence>
<dbReference type="Pfam" id="PF14833">
    <property type="entry name" value="NAD_binding_11"/>
    <property type="match status" value="1"/>
</dbReference>
<dbReference type="PIRSF" id="PIRSF000103">
    <property type="entry name" value="HIBADH"/>
    <property type="match status" value="1"/>
</dbReference>
<proteinExistence type="predicted"/>
<evidence type="ECO:0000313" key="5">
    <source>
        <dbReference type="EMBL" id="MFB9151068.1"/>
    </source>
</evidence>
<dbReference type="InterPro" id="IPR036291">
    <property type="entry name" value="NAD(P)-bd_dom_sf"/>
</dbReference>
<evidence type="ECO:0000259" key="4">
    <source>
        <dbReference type="Pfam" id="PF14833"/>
    </source>
</evidence>
<dbReference type="Proteomes" id="UP001589670">
    <property type="component" value="Unassembled WGS sequence"/>
</dbReference>
<dbReference type="EC" id="1.1.-.-" evidence="5"/>
<dbReference type="InterPro" id="IPR008927">
    <property type="entry name" value="6-PGluconate_DH-like_C_sf"/>
</dbReference>